<reference evidence="2" key="1">
    <citation type="submission" date="2023-10" db="EMBL/GenBank/DDBJ databases">
        <authorList>
            <person name="Hackl T."/>
        </authorList>
    </citation>
    <scope>NUCLEOTIDE SEQUENCE</scope>
</reference>
<accession>A0AAI8VTG0</accession>
<sequence>MDPEQESALDNFLQGFNRSTYEFQMRESESERRWQPEVGPVQQPRPVQQPQQQSSELSNSNTLTQSSKRTVQSVDEQDLIEVDPRPANGSFDDWYIIDPREAQNQEGEDEYDSWVDVALDWSVATHGLLGL</sequence>
<feature type="region of interest" description="Disordered" evidence="1">
    <location>
        <begin position="24"/>
        <end position="94"/>
    </location>
</feature>
<feature type="compositionally biased region" description="Low complexity" evidence="1">
    <location>
        <begin position="36"/>
        <end position="53"/>
    </location>
</feature>
<protein>
    <submittedName>
        <fullName evidence="2">Uu.00g060520.m01.CDS01</fullName>
    </submittedName>
</protein>
<dbReference type="AlphaFoldDB" id="A0AAI8VTG0"/>
<gene>
    <name evidence="2" type="ORF">KHLLAP_LOCUS10620</name>
</gene>
<keyword evidence="3" id="KW-1185">Reference proteome</keyword>
<dbReference type="Proteomes" id="UP001295740">
    <property type="component" value="Unassembled WGS sequence"/>
</dbReference>
<comment type="caution">
    <text evidence="2">The sequence shown here is derived from an EMBL/GenBank/DDBJ whole genome shotgun (WGS) entry which is preliminary data.</text>
</comment>
<evidence type="ECO:0000256" key="1">
    <source>
        <dbReference type="SAM" id="MobiDB-lite"/>
    </source>
</evidence>
<name>A0AAI8VTG0_9PEZI</name>
<feature type="compositionally biased region" description="Polar residues" evidence="1">
    <location>
        <begin position="54"/>
        <end position="74"/>
    </location>
</feature>
<proteinExistence type="predicted"/>
<evidence type="ECO:0000313" key="2">
    <source>
        <dbReference type="EMBL" id="CAJ2510152.1"/>
    </source>
</evidence>
<feature type="compositionally biased region" description="Basic and acidic residues" evidence="1">
    <location>
        <begin position="24"/>
        <end position="35"/>
    </location>
</feature>
<dbReference type="EMBL" id="CAUWAG010000013">
    <property type="protein sequence ID" value="CAJ2510152.1"/>
    <property type="molecule type" value="Genomic_DNA"/>
</dbReference>
<evidence type="ECO:0000313" key="3">
    <source>
        <dbReference type="Proteomes" id="UP001295740"/>
    </source>
</evidence>
<organism evidence="2 3">
    <name type="scientific">Anthostomella pinea</name>
    <dbReference type="NCBI Taxonomy" id="933095"/>
    <lineage>
        <taxon>Eukaryota</taxon>
        <taxon>Fungi</taxon>
        <taxon>Dikarya</taxon>
        <taxon>Ascomycota</taxon>
        <taxon>Pezizomycotina</taxon>
        <taxon>Sordariomycetes</taxon>
        <taxon>Xylariomycetidae</taxon>
        <taxon>Xylariales</taxon>
        <taxon>Xylariaceae</taxon>
        <taxon>Anthostomella</taxon>
    </lineage>
</organism>